<dbReference type="Gene3D" id="3.40.50.1820">
    <property type="entry name" value="alpha/beta hydrolase"/>
    <property type="match status" value="1"/>
</dbReference>
<dbReference type="InterPro" id="IPR019826">
    <property type="entry name" value="Carboxylesterase_B_AS"/>
</dbReference>
<dbReference type="EC" id="3.1.1.-" evidence="3"/>
<gene>
    <name evidence="6" type="ORF">BJ979_001093</name>
</gene>
<evidence type="ECO:0000256" key="1">
    <source>
        <dbReference type="ARBA" id="ARBA00005964"/>
    </source>
</evidence>
<organism evidence="6 7">
    <name type="scientific">Schumannella luteola</name>
    <dbReference type="NCBI Taxonomy" id="472059"/>
    <lineage>
        <taxon>Bacteria</taxon>
        <taxon>Bacillati</taxon>
        <taxon>Actinomycetota</taxon>
        <taxon>Actinomycetes</taxon>
        <taxon>Micrococcales</taxon>
        <taxon>Microbacteriaceae</taxon>
        <taxon>Schumannella</taxon>
    </lineage>
</organism>
<evidence type="ECO:0000313" key="6">
    <source>
        <dbReference type="EMBL" id="NYG98467.1"/>
    </source>
</evidence>
<dbReference type="PROSITE" id="PS00122">
    <property type="entry name" value="CARBOXYLESTERASE_B_1"/>
    <property type="match status" value="1"/>
</dbReference>
<name>A0A852YFE2_9MICO</name>
<proteinExistence type="inferred from homology"/>
<dbReference type="PANTHER" id="PTHR11559">
    <property type="entry name" value="CARBOXYLESTERASE"/>
    <property type="match status" value="1"/>
</dbReference>
<sequence length="494" mass="52401">MTDAADDERTGIPSEPVSTRISSGALAGTRHGGVDRYLGIPYAAAPVGELRWREPAPAPAWDGVRRATEYGPTAPQTDYAPAIAEILANEIIPGEEYLNVNVWAPSDATAAPVMVWVHGGSYVHGSNALDGYDGTAFARDGVVLVSVNYRLGPEGFSVLEDAPLNLGLADIAAALRWVRAEIATFGGDPTRVTVFGESAGGVAISALVASPNARELFDRAIVQSGMLSGQTPESAGRITQAVAKKLGVPATRAGFASVPLEKLLEADEQVRAGSSPINGGPGYANAIGGDLVPVAPGPAALAGAGDDIPVLIGWNDEEHRLWAHPATSPISALLFAAVRLRFRIGRAVIAAYRRARPGIGRTDLFGQLAIDLTARLPWYRVADARAARGAAPTWVYEFDWRTSVRDLGATHALEIGFVFDRLRSPDWTRFAGSDAPQVLADEMHAAWVRFATTGEPGWPAWDARHPTQEFGTPSRVVDGPRDAQLASWGDRELS</sequence>
<evidence type="ECO:0000256" key="4">
    <source>
        <dbReference type="SAM" id="MobiDB-lite"/>
    </source>
</evidence>
<dbReference type="SUPFAM" id="SSF53474">
    <property type="entry name" value="alpha/beta-Hydrolases"/>
    <property type="match status" value="1"/>
</dbReference>
<evidence type="ECO:0000256" key="2">
    <source>
        <dbReference type="ARBA" id="ARBA00022801"/>
    </source>
</evidence>
<protein>
    <recommendedName>
        <fullName evidence="3">Carboxylic ester hydrolase</fullName>
        <ecNumber evidence="3">3.1.1.-</ecNumber>
    </recommendedName>
</protein>
<dbReference type="Proteomes" id="UP000553888">
    <property type="component" value="Unassembled WGS sequence"/>
</dbReference>
<dbReference type="InterPro" id="IPR050309">
    <property type="entry name" value="Type-B_Carboxylest/Lipase"/>
</dbReference>
<feature type="region of interest" description="Disordered" evidence="4">
    <location>
        <begin position="464"/>
        <end position="494"/>
    </location>
</feature>
<keyword evidence="7" id="KW-1185">Reference proteome</keyword>
<dbReference type="InterPro" id="IPR029058">
    <property type="entry name" value="AB_hydrolase_fold"/>
</dbReference>
<comment type="caution">
    <text evidence="6">The sequence shown here is derived from an EMBL/GenBank/DDBJ whole genome shotgun (WGS) entry which is preliminary data.</text>
</comment>
<accession>A0A852YFE2</accession>
<dbReference type="RefSeq" id="WP_179565942.1">
    <property type="nucleotide sequence ID" value="NZ_JACBZY010000001.1"/>
</dbReference>
<keyword evidence="2 3" id="KW-0378">Hydrolase</keyword>
<feature type="domain" description="Carboxylesterase type B" evidence="5">
    <location>
        <begin position="20"/>
        <end position="461"/>
    </location>
</feature>
<dbReference type="AlphaFoldDB" id="A0A852YFE2"/>
<dbReference type="GO" id="GO:0016787">
    <property type="term" value="F:hydrolase activity"/>
    <property type="evidence" value="ECO:0007669"/>
    <property type="project" value="UniProtKB-KW"/>
</dbReference>
<dbReference type="InterPro" id="IPR002018">
    <property type="entry name" value="CarbesteraseB"/>
</dbReference>
<dbReference type="EMBL" id="JACBZY010000001">
    <property type="protein sequence ID" value="NYG98467.1"/>
    <property type="molecule type" value="Genomic_DNA"/>
</dbReference>
<evidence type="ECO:0000256" key="3">
    <source>
        <dbReference type="RuleBase" id="RU361235"/>
    </source>
</evidence>
<feature type="region of interest" description="Disordered" evidence="4">
    <location>
        <begin position="1"/>
        <end position="23"/>
    </location>
</feature>
<evidence type="ECO:0000259" key="5">
    <source>
        <dbReference type="Pfam" id="PF00135"/>
    </source>
</evidence>
<comment type="similarity">
    <text evidence="1 3">Belongs to the type-B carboxylesterase/lipase family.</text>
</comment>
<reference evidence="6 7" key="1">
    <citation type="submission" date="2020-07" db="EMBL/GenBank/DDBJ databases">
        <title>Sequencing the genomes of 1000 actinobacteria strains.</title>
        <authorList>
            <person name="Klenk H.-P."/>
        </authorList>
    </citation>
    <scope>NUCLEOTIDE SEQUENCE [LARGE SCALE GENOMIC DNA]</scope>
    <source>
        <strain evidence="6 7">DSM 23141</strain>
    </source>
</reference>
<evidence type="ECO:0000313" key="7">
    <source>
        <dbReference type="Proteomes" id="UP000553888"/>
    </source>
</evidence>
<dbReference type="Pfam" id="PF00135">
    <property type="entry name" value="COesterase"/>
    <property type="match status" value="1"/>
</dbReference>